<name>A0AAN9BT55_9CAEN</name>
<feature type="region of interest" description="Disordered" evidence="1">
    <location>
        <begin position="34"/>
        <end position="128"/>
    </location>
</feature>
<evidence type="ECO:0000256" key="1">
    <source>
        <dbReference type="SAM" id="MobiDB-lite"/>
    </source>
</evidence>
<organism evidence="2 3">
    <name type="scientific">Littorina saxatilis</name>
    <dbReference type="NCBI Taxonomy" id="31220"/>
    <lineage>
        <taxon>Eukaryota</taxon>
        <taxon>Metazoa</taxon>
        <taxon>Spiralia</taxon>
        <taxon>Lophotrochozoa</taxon>
        <taxon>Mollusca</taxon>
        <taxon>Gastropoda</taxon>
        <taxon>Caenogastropoda</taxon>
        <taxon>Littorinimorpha</taxon>
        <taxon>Littorinoidea</taxon>
        <taxon>Littorinidae</taxon>
        <taxon>Littorina</taxon>
    </lineage>
</organism>
<protein>
    <submittedName>
        <fullName evidence="2">Uncharacterized protein</fullName>
    </submittedName>
</protein>
<evidence type="ECO:0000313" key="3">
    <source>
        <dbReference type="Proteomes" id="UP001374579"/>
    </source>
</evidence>
<gene>
    <name evidence="2" type="ORF">V1264_014810</name>
</gene>
<comment type="caution">
    <text evidence="2">The sequence shown here is derived from an EMBL/GenBank/DDBJ whole genome shotgun (WGS) entry which is preliminary data.</text>
</comment>
<proteinExistence type="predicted"/>
<keyword evidence="3" id="KW-1185">Reference proteome</keyword>
<dbReference type="Proteomes" id="UP001374579">
    <property type="component" value="Unassembled WGS sequence"/>
</dbReference>
<sequence length="220" mass="25123">MTSVASPNSFSNDFEHCTFDLKFGDTEQDECLTQQSVDLFGRSQSPSDELLNSERDRKTQSRKRKMDKDGFVTPATPDIPKSSNQYGLPGHSDNDEQQEEMNCGDRAGESENPEEEFMQQQQKPKHDDVTANCVERDSSKASLCDTADELFEDLAQSTKMVIIQMAQSFRESEDYESICLDNVGKMLEEAIALENRLRHQKDLLQQRLFMIGRNLHEPDQ</sequence>
<feature type="compositionally biased region" description="Polar residues" evidence="1">
    <location>
        <begin position="34"/>
        <end position="47"/>
    </location>
</feature>
<reference evidence="2 3" key="1">
    <citation type="submission" date="2024-02" db="EMBL/GenBank/DDBJ databases">
        <title>Chromosome-scale genome assembly of the rough periwinkle Littorina saxatilis.</title>
        <authorList>
            <person name="De Jode A."/>
            <person name="Faria R."/>
            <person name="Formenti G."/>
            <person name="Sims Y."/>
            <person name="Smith T.P."/>
            <person name="Tracey A."/>
            <person name="Wood J.M.D."/>
            <person name="Zagrodzka Z.B."/>
            <person name="Johannesson K."/>
            <person name="Butlin R.K."/>
            <person name="Leder E.H."/>
        </authorList>
    </citation>
    <scope>NUCLEOTIDE SEQUENCE [LARGE SCALE GENOMIC DNA]</scope>
    <source>
        <strain evidence="2">Snail1</strain>
        <tissue evidence="2">Muscle</tissue>
    </source>
</reference>
<evidence type="ECO:0000313" key="2">
    <source>
        <dbReference type="EMBL" id="KAK7111028.1"/>
    </source>
</evidence>
<dbReference type="EMBL" id="JBAMIC010000003">
    <property type="protein sequence ID" value="KAK7111028.1"/>
    <property type="molecule type" value="Genomic_DNA"/>
</dbReference>
<dbReference type="AlphaFoldDB" id="A0AAN9BT55"/>
<accession>A0AAN9BT55</accession>